<reference evidence="2 3" key="1">
    <citation type="submission" date="2019-03" db="EMBL/GenBank/DDBJ databases">
        <title>First draft genome of Liparis tanakae, snailfish: a comprehensive survey of snailfish specific genes.</title>
        <authorList>
            <person name="Kim W."/>
            <person name="Song I."/>
            <person name="Jeong J.-H."/>
            <person name="Kim D."/>
            <person name="Kim S."/>
            <person name="Ryu S."/>
            <person name="Song J.Y."/>
            <person name="Lee S.K."/>
        </authorList>
    </citation>
    <scope>NUCLEOTIDE SEQUENCE [LARGE SCALE GENOMIC DNA]</scope>
    <source>
        <tissue evidence="2">Muscle</tissue>
    </source>
</reference>
<dbReference type="Proteomes" id="UP000314294">
    <property type="component" value="Unassembled WGS sequence"/>
</dbReference>
<sequence length="142" mass="15483">MTKHWTERTIGGREMTTQARSLPPPERVGLVELPVSEASLHRRFQLQMPALWSPVLRPCSPERVGQVEVPVSPRPTPAPHVQAPAPGALPSSLPAPDPRSLEPPKTQFPRAPFPSDTLQGYRPGACPPERLSLDLGQLGLDL</sequence>
<keyword evidence="3" id="KW-1185">Reference proteome</keyword>
<feature type="compositionally biased region" description="Low complexity" evidence="1">
    <location>
        <begin position="133"/>
        <end position="142"/>
    </location>
</feature>
<feature type="compositionally biased region" description="Low complexity" evidence="1">
    <location>
        <begin position="83"/>
        <end position="94"/>
    </location>
</feature>
<name>A0A4Z2H482_9TELE</name>
<protein>
    <submittedName>
        <fullName evidence="2">Uncharacterized protein</fullName>
    </submittedName>
</protein>
<dbReference type="AlphaFoldDB" id="A0A4Z2H482"/>
<feature type="region of interest" description="Disordered" evidence="1">
    <location>
        <begin position="67"/>
        <end position="142"/>
    </location>
</feature>
<comment type="caution">
    <text evidence="2">The sequence shown here is derived from an EMBL/GenBank/DDBJ whole genome shotgun (WGS) entry which is preliminary data.</text>
</comment>
<gene>
    <name evidence="2" type="ORF">EYF80_029410</name>
</gene>
<feature type="compositionally biased region" description="Basic and acidic residues" evidence="1">
    <location>
        <begin position="1"/>
        <end position="11"/>
    </location>
</feature>
<evidence type="ECO:0000313" key="3">
    <source>
        <dbReference type="Proteomes" id="UP000314294"/>
    </source>
</evidence>
<accession>A0A4Z2H482</accession>
<feature type="region of interest" description="Disordered" evidence="1">
    <location>
        <begin position="1"/>
        <end position="25"/>
    </location>
</feature>
<dbReference type="EMBL" id="SRLO01000334">
    <property type="protein sequence ID" value="TNN60421.1"/>
    <property type="molecule type" value="Genomic_DNA"/>
</dbReference>
<organism evidence="2 3">
    <name type="scientific">Liparis tanakae</name>
    <name type="common">Tanaka's snailfish</name>
    <dbReference type="NCBI Taxonomy" id="230148"/>
    <lineage>
        <taxon>Eukaryota</taxon>
        <taxon>Metazoa</taxon>
        <taxon>Chordata</taxon>
        <taxon>Craniata</taxon>
        <taxon>Vertebrata</taxon>
        <taxon>Euteleostomi</taxon>
        <taxon>Actinopterygii</taxon>
        <taxon>Neopterygii</taxon>
        <taxon>Teleostei</taxon>
        <taxon>Neoteleostei</taxon>
        <taxon>Acanthomorphata</taxon>
        <taxon>Eupercaria</taxon>
        <taxon>Perciformes</taxon>
        <taxon>Cottioidei</taxon>
        <taxon>Cottales</taxon>
        <taxon>Liparidae</taxon>
        <taxon>Liparis</taxon>
    </lineage>
</organism>
<proteinExistence type="predicted"/>
<evidence type="ECO:0000313" key="2">
    <source>
        <dbReference type="EMBL" id="TNN60421.1"/>
    </source>
</evidence>
<evidence type="ECO:0000256" key="1">
    <source>
        <dbReference type="SAM" id="MobiDB-lite"/>
    </source>
</evidence>